<keyword evidence="4" id="KW-1185">Reference proteome</keyword>
<reference evidence="3" key="1">
    <citation type="submission" date="2022-06" db="EMBL/GenBank/DDBJ databases">
        <title>Uncovering the hologenomic basis of an extraordinary plant invasion.</title>
        <authorList>
            <person name="Bieker V.C."/>
            <person name="Martin M.D."/>
            <person name="Gilbert T."/>
            <person name="Hodgins K."/>
            <person name="Battlay P."/>
            <person name="Petersen B."/>
            <person name="Wilson J."/>
        </authorList>
    </citation>
    <scope>NUCLEOTIDE SEQUENCE</scope>
    <source>
        <strain evidence="3">AA19_3_7</strain>
        <tissue evidence="3">Leaf</tissue>
    </source>
</reference>
<organism evidence="3 4">
    <name type="scientific">Ambrosia artemisiifolia</name>
    <name type="common">Common ragweed</name>
    <dbReference type="NCBI Taxonomy" id="4212"/>
    <lineage>
        <taxon>Eukaryota</taxon>
        <taxon>Viridiplantae</taxon>
        <taxon>Streptophyta</taxon>
        <taxon>Embryophyta</taxon>
        <taxon>Tracheophyta</taxon>
        <taxon>Spermatophyta</taxon>
        <taxon>Magnoliopsida</taxon>
        <taxon>eudicotyledons</taxon>
        <taxon>Gunneridae</taxon>
        <taxon>Pentapetalae</taxon>
        <taxon>asterids</taxon>
        <taxon>campanulids</taxon>
        <taxon>Asterales</taxon>
        <taxon>Asteraceae</taxon>
        <taxon>Asteroideae</taxon>
        <taxon>Heliantheae alliance</taxon>
        <taxon>Heliantheae</taxon>
        <taxon>Ambrosia</taxon>
    </lineage>
</organism>
<proteinExistence type="predicted"/>
<dbReference type="Pfam" id="PF26130">
    <property type="entry name" value="PB1-like"/>
    <property type="match status" value="1"/>
</dbReference>
<evidence type="ECO:0000313" key="3">
    <source>
        <dbReference type="EMBL" id="KAI7756779.1"/>
    </source>
</evidence>
<evidence type="ECO:0000313" key="4">
    <source>
        <dbReference type="Proteomes" id="UP001206925"/>
    </source>
</evidence>
<comment type="caution">
    <text evidence="3">The sequence shown here is derived from an EMBL/GenBank/DDBJ whole genome shotgun (WGS) entry which is preliminary data.</text>
</comment>
<dbReference type="Proteomes" id="UP001206925">
    <property type="component" value="Unassembled WGS sequence"/>
</dbReference>
<dbReference type="EMBL" id="JAMZMK010000259">
    <property type="protein sequence ID" value="KAI7756779.1"/>
    <property type="molecule type" value="Genomic_DNA"/>
</dbReference>
<name>A0AAD5DBN3_AMBAR</name>
<feature type="non-terminal residue" evidence="3">
    <location>
        <position position="363"/>
    </location>
</feature>
<dbReference type="AlphaFoldDB" id="A0AAD5DBN3"/>
<gene>
    <name evidence="3" type="ORF">M8C21_014450</name>
</gene>
<feature type="region of interest" description="Disordered" evidence="1">
    <location>
        <begin position="212"/>
        <end position="250"/>
    </location>
</feature>
<evidence type="ECO:0000256" key="1">
    <source>
        <dbReference type="SAM" id="MobiDB-lite"/>
    </source>
</evidence>
<evidence type="ECO:0000259" key="2">
    <source>
        <dbReference type="Pfam" id="PF26130"/>
    </source>
</evidence>
<dbReference type="InterPro" id="IPR058594">
    <property type="entry name" value="PB1-like_dom_pln"/>
</dbReference>
<feature type="compositionally biased region" description="Basic and acidic residues" evidence="1">
    <location>
        <begin position="215"/>
        <end position="241"/>
    </location>
</feature>
<sequence>MFLKPSNTLPSPIQTLNFHQQTLKTLTLIRSIMDDEETRRQGFRVRKNLLHEEVLELYVGAPSLFSIKLHHNGRFTRIPERTYVEGKENYIDLLNQDKFSVHEMDRTLEKFGYQKDIERYYHYKVPGSDLDFGLRALGSDDDVIWFLKLFQSVGWNGDKPEAMHTEEVVDIVNFHHAFDFSNMNLDYPDFDPFFGVQPTVNVHANVHMADQPQDNMHKHDNASEDKHDNASEDEAMHRSEYESEDNDFLVDEGNMINEVETNMRDFRFFTNDVQDDDQVTDVGIKEMQEEAIDNDQFISGSESDEGETSLRKRTLKLLRSQNNKNDTFHVGQKFGTKDEVKQIIKKHAVDTRKQLRIIKDDLR</sequence>
<feature type="domain" description="PB1-like" evidence="2">
    <location>
        <begin position="64"/>
        <end position="149"/>
    </location>
</feature>
<accession>A0AAD5DBN3</accession>
<protein>
    <recommendedName>
        <fullName evidence="2">PB1-like domain-containing protein</fullName>
    </recommendedName>
</protein>